<dbReference type="Proteomes" id="UP000284152">
    <property type="component" value="Unassembled WGS sequence"/>
</dbReference>
<dbReference type="AlphaFoldDB" id="A0A415H0X2"/>
<proteinExistence type="predicted"/>
<dbReference type="EMBL" id="QRNS01000066">
    <property type="protein sequence ID" value="RHK59176.1"/>
    <property type="molecule type" value="Genomic_DNA"/>
</dbReference>
<protein>
    <submittedName>
        <fullName evidence="1">Uncharacterized protein</fullName>
    </submittedName>
</protein>
<accession>A0A415H0X2</accession>
<evidence type="ECO:0000313" key="2">
    <source>
        <dbReference type="Proteomes" id="UP000284152"/>
    </source>
</evidence>
<comment type="caution">
    <text evidence="1">The sequence shown here is derived from an EMBL/GenBank/DDBJ whole genome shotgun (WGS) entry which is preliminary data.</text>
</comment>
<evidence type="ECO:0000313" key="1">
    <source>
        <dbReference type="EMBL" id="RHK59176.1"/>
    </source>
</evidence>
<gene>
    <name evidence="1" type="ORF">DW054_16465</name>
</gene>
<sequence>MRLVAINTALLDKYKNDSEILTKSKRPYVLVIRLKYKAKKYDFAVPIRSNIPASAPKEQYFALPPRASTRPKNRHGLHYIKMFPVTKQYLVRYRTEGNAFALLIQNIIDKNQKKIVEHCQSYLNSYAKGNHPAFSTDIDYLISQLYPDSNSFTDS</sequence>
<organism evidence="1 2">
    <name type="scientific">Dorea formicigenerans</name>
    <dbReference type="NCBI Taxonomy" id="39486"/>
    <lineage>
        <taxon>Bacteria</taxon>
        <taxon>Bacillati</taxon>
        <taxon>Bacillota</taxon>
        <taxon>Clostridia</taxon>
        <taxon>Lachnospirales</taxon>
        <taxon>Lachnospiraceae</taxon>
        <taxon>Dorea</taxon>
    </lineage>
</organism>
<dbReference type="Gene3D" id="3.10.129.130">
    <property type="match status" value="1"/>
</dbReference>
<dbReference type="InterPro" id="IPR053735">
    <property type="entry name" value="Type_III_TA_endoRNase"/>
</dbReference>
<name>A0A415H0X2_9FIRM</name>
<reference evidence="1 2" key="1">
    <citation type="submission" date="2018-08" db="EMBL/GenBank/DDBJ databases">
        <title>A genome reference for cultivated species of the human gut microbiota.</title>
        <authorList>
            <person name="Zou Y."/>
            <person name="Xue W."/>
            <person name="Luo G."/>
        </authorList>
    </citation>
    <scope>NUCLEOTIDE SEQUENCE [LARGE SCALE GENOMIC DNA]</scope>
    <source>
        <strain evidence="1 2">AF42-21</strain>
    </source>
</reference>